<accession>A0A840PRJ9</accession>
<gene>
    <name evidence="6" type="ORF">HNR36_000813</name>
</gene>
<evidence type="ECO:0000256" key="3">
    <source>
        <dbReference type="ARBA" id="ARBA00022679"/>
    </source>
</evidence>
<evidence type="ECO:0000313" key="7">
    <source>
        <dbReference type="Proteomes" id="UP000557217"/>
    </source>
</evidence>
<dbReference type="Pfam" id="PF00534">
    <property type="entry name" value="Glycos_transf_1"/>
    <property type="match status" value="1"/>
</dbReference>
<protein>
    <submittedName>
        <fullName evidence="6">Processive 1,2-diacylglycerol beta-glucosyltransferase</fullName>
        <ecNumber evidence="6">2.4.1.315</ecNumber>
    </submittedName>
</protein>
<keyword evidence="7" id="KW-1185">Reference proteome</keyword>
<feature type="domain" description="Diacylglycerol glucosyltransferase N-terminal" evidence="5">
    <location>
        <begin position="18"/>
        <end position="179"/>
    </location>
</feature>
<evidence type="ECO:0000256" key="1">
    <source>
        <dbReference type="ARBA" id="ARBA00006962"/>
    </source>
</evidence>
<dbReference type="PANTHER" id="PTHR43025:SF3">
    <property type="entry name" value="MONOGALACTOSYLDIACYLGLYCEROL SYNTHASE 1, CHLOROPLASTIC"/>
    <property type="match status" value="1"/>
</dbReference>
<keyword evidence="2 6" id="KW-0328">Glycosyltransferase</keyword>
<organism evidence="6 7">
    <name type="scientific">Ureibacillus thermosphaericus</name>
    <dbReference type="NCBI Taxonomy" id="51173"/>
    <lineage>
        <taxon>Bacteria</taxon>
        <taxon>Bacillati</taxon>
        <taxon>Bacillota</taxon>
        <taxon>Bacilli</taxon>
        <taxon>Bacillales</taxon>
        <taxon>Caryophanaceae</taxon>
        <taxon>Ureibacillus</taxon>
    </lineage>
</organism>
<comment type="similarity">
    <text evidence="1">Belongs to the glycosyltransferase 28 family.</text>
</comment>
<evidence type="ECO:0000259" key="4">
    <source>
        <dbReference type="Pfam" id="PF00534"/>
    </source>
</evidence>
<dbReference type="InterPro" id="IPR009695">
    <property type="entry name" value="Diacylglyc_glucosyltr_N"/>
</dbReference>
<reference evidence="6 7" key="1">
    <citation type="submission" date="2020-08" db="EMBL/GenBank/DDBJ databases">
        <title>Genomic Encyclopedia of Type Strains, Phase IV (KMG-IV): sequencing the most valuable type-strain genomes for metagenomic binning, comparative biology and taxonomic classification.</title>
        <authorList>
            <person name="Goeker M."/>
        </authorList>
    </citation>
    <scope>NUCLEOTIDE SEQUENCE [LARGE SCALE GENOMIC DNA]</scope>
    <source>
        <strain evidence="6 7">DSM 10633</strain>
    </source>
</reference>
<dbReference type="AlphaFoldDB" id="A0A840PRJ9"/>
<dbReference type="Gene3D" id="3.40.50.2000">
    <property type="entry name" value="Glycogen Phosphorylase B"/>
    <property type="match status" value="1"/>
</dbReference>
<dbReference type="RefSeq" id="WP_168412093.1">
    <property type="nucleotide sequence ID" value="NZ_JAAXPW010000007.1"/>
</dbReference>
<dbReference type="GO" id="GO:0016020">
    <property type="term" value="C:membrane"/>
    <property type="evidence" value="ECO:0007669"/>
    <property type="project" value="GOC"/>
</dbReference>
<keyword evidence="3 6" id="KW-0808">Transferase</keyword>
<dbReference type="GO" id="GO:0009247">
    <property type="term" value="P:glycolipid biosynthetic process"/>
    <property type="evidence" value="ECO:0007669"/>
    <property type="project" value="InterPro"/>
</dbReference>
<sequence length="379" mass="43712">MERDLKILLLTGSYGNGHLKVSNTLKNTFFNYGITDVIESDLYYDSHPLLTKASKYLYIKSFNYGRKIYGLLYYGGRRNKRYFDIEFMNTYGMKKLMRMVETVKPDIIVNTFPMRVVPELKRKTGIQLPIVNVITDFQAHKNWIHDYIDRYYVATEDLKQNLINAGTPDYKIKVTGIPIEEKFERSVDRNDLLESYGLDSKKPVILIATGAYGVIKDIEGIMEKLLQHDNNQILVICGKNEELKNNLLEKFSENQNVRIFGYTNKMDEMMKMATVMITKPGGITLSEALAVQVPLLLYQVVPGQELENANYFQSKDAAIIVNQPDDLVMSVLQLIGDENHRNRLIDNMKEIYCPRSAEVICEDVISLVEQKHQFNRFIG</sequence>
<evidence type="ECO:0000256" key="2">
    <source>
        <dbReference type="ARBA" id="ARBA00022676"/>
    </source>
</evidence>
<name>A0A840PRJ9_URETH</name>
<proteinExistence type="inferred from homology"/>
<dbReference type="InterPro" id="IPR050519">
    <property type="entry name" value="Glycosyltransf_28_UgtP"/>
</dbReference>
<dbReference type="PANTHER" id="PTHR43025">
    <property type="entry name" value="MONOGALACTOSYLDIACYLGLYCEROL SYNTHASE"/>
    <property type="match status" value="1"/>
</dbReference>
<dbReference type="InterPro" id="IPR001296">
    <property type="entry name" value="Glyco_trans_1"/>
</dbReference>
<dbReference type="SUPFAM" id="SSF53756">
    <property type="entry name" value="UDP-Glycosyltransferase/glycogen phosphorylase"/>
    <property type="match status" value="1"/>
</dbReference>
<dbReference type="Proteomes" id="UP000557217">
    <property type="component" value="Unassembled WGS sequence"/>
</dbReference>
<feature type="domain" description="Glycosyl transferase family 1" evidence="4">
    <location>
        <begin position="216"/>
        <end position="350"/>
    </location>
</feature>
<dbReference type="EMBL" id="JACHGZ010000006">
    <property type="protein sequence ID" value="MBB5148427.1"/>
    <property type="molecule type" value="Genomic_DNA"/>
</dbReference>
<evidence type="ECO:0000259" key="5">
    <source>
        <dbReference type="Pfam" id="PF06925"/>
    </source>
</evidence>
<evidence type="ECO:0000313" key="6">
    <source>
        <dbReference type="EMBL" id="MBB5148427.1"/>
    </source>
</evidence>
<dbReference type="EC" id="2.4.1.315" evidence="6"/>
<dbReference type="Pfam" id="PF06925">
    <property type="entry name" value="MGDG_synth"/>
    <property type="match status" value="1"/>
</dbReference>
<comment type="caution">
    <text evidence="6">The sequence shown here is derived from an EMBL/GenBank/DDBJ whole genome shotgun (WGS) entry which is preliminary data.</text>
</comment>
<dbReference type="GO" id="GO:0016758">
    <property type="term" value="F:hexosyltransferase activity"/>
    <property type="evidence" value="ECO:0007669"/>
    <property type="project" value="InterPro"/>
</dbReference>